<proteinExistence type="predicted"/>
<sequence length="36" mass="3944">MGINQGECISMSANYNCNDRELRDTNPTVGIVTDPD</sequence>
<dbReference type="AlphaFoldDB" id="A0A2P2IQS9"/>
<name>A0A2P2IQS9_RHIMU</name>
<accession>A0A2P2IQS9</accession>
<evidence type="ECO:0000313" key="1">
    <source>
        <dbReference type="EMBL" id="MBW83592.1"/>
    </source>
</evidence>
<protein>
    <submittedName>
        <fullName evidence="1">Cellulose synthase</fullName>
    </submittedName>
</protein>
<organism evidence="1">
    <name type="scientific">Rhizophora mucronata</name>
    <name type="common">Asiatic mangrove</name>
    <dbReference type="NCBI Taxonomy" id="61149"/>
    <lineage>
        <taxon>Eukaryota</taxon>
        <taxon>Viridiplantae</taxon>
        <taxon>Streptophyta</taxon>
        <taxon>Embryophyta</taxon>
        <taxon>Tracheophyta</taxon>
        <taxon>Spermatophyta</taxon>
        <taxon>Magnoliopsida</taxon>
        <taxon>eudicotyledons</taxon>
        <taxon>Gunneridae</taxon>
        <taxon>Pentapetalae</taxon>
        <taxon>rosids</taxon>
        <taxon>fabids</taxon>
        <taxon>Malpighiales</taxon>
        <taxon>Rhizophoraceae</taxon>
        <taxon>Rhizophora</taxon>
    </lineage>
</organism>
<reference evidence="1" key="1">
    <citation type="submission" date="2018-02" db="EMBL/GenBank/DDBJ databases">
        <title>Rhizophora mucronata_Transcriptome.</title>
        <authorList>
            <person name="Meera S.P."/>
            <person name="Sreeshan A."/>
            <person name="Augustine A."/>
        </authorList>
    </citation>
    <scope>NUCLEOTIDE SEQUENCE</scope>
    <source>
        <tissue evidence="1">Leaf</tissue>
    </source>
</reference>
<dbReference type="EMBL" id="GGEC01003109">
    <property type="protein sequence ID" value="MBW83592.1"/>
    <property type="molecule type" value="Transcribed_RNA"/>
</dbReference>